<protein>
    <submittedName>
        <fullName evidence="1">Uncharacterized protein</fullName>
    </submittedName>
</protein>
<evidence type="ECO:0000313" key="2">
    <source>
        <dbReference type="Proteomes" id="UP000006729"/>
    </source>
</evidence>
<proteinExistence type="predicted"/>
<organism evidence="1 2">
    <name type="scientific">Populus trichocarpa</name>
    <name type="common">Western balsam poplar</name>
    <name type="synonym">Populus balsamifera subsp. trichocarpa</name>
    <dbReference type="NCBI Taxonomy" id="3694"/>
    <lineage>
        <taxon>Eukaryota</taxon>
        <taxon>Viridiplantae</taxon>
        <taxon>Streptophyta</taxon>
        <taxon>Embryophyta</taxon>
        <taxon>Tracheophyta</taxon>
        <taxon>Spermatophyta</taxon>
        <taxon>Magnoliopsida</taxon>
        <taxon>eudicotyledons</taxon>
        <taxon>Gunneridae</taxon>
        <taxon>Pentapetalae</taxon>
        <taxon>rosids</taxon>
        <taxon>fabids</taxon>
        <taxon>Malpighiales</taxon>
        <taxon>Salicaceae</taxon>
        <taxon>Saliceae</taxon>
        <taxon>Populus</taxon>
    </lineage>
</organism>
<gene>
    <name evidence="1" type="ORF">POPTR_016G013350</name>
</gene>
<dbReference type="Proteomes" id="UP000006729">
    <property type="component" value="Chromosome 16"/>
</dbReference>
<keyword evidence="2" id="KW-1185">Reference proteome</keyword>
<dbReference type="AlphaFoldDB" id="A0A3N7G1V4"/>
<evidence type="ECO:0000313" key="1">
    <source>
        <dbReference type="EMBL" id="RQP01154.1"/>
    </source>
</evidence>
<dbReference type="EMBL" id="CM009305">
    <property type="protein sequence ID" value="RQP01154.1"/>
    <property type="molecule type" value="Genomic_DNA"/>
</dbReference>
<accession>A0A3N7G1V4</accession>
<sequence length="110" mass="12593">MWKVRSQTPSFLFLCNFPRGSAINGLTQYVASWELALNLVCSVMAKVYLQTTLQALLLSLVLELLYRVVALLGGCQYHHLGTFESKLDDNLLSWSYSIENLRSRHERQNV</sequence>
<name>A0A3N7G1V4_POPTR</name>
<dbReference type="InParanoid" id="A0A3N7G1V4"/>
<reference evidence="1 2" key="1">
    <citation type="journal article" date="2006" name="Science">
        <title>The genome of black cottonwood, Populus trichocarpa (Torr. &amp; Gray).</title>
        <authorList>
            <person name="Tuskan G.A."/>
            <person name="Difazio S."/>
            <person name="Jansson S."/>
            <person name="Bohlmann J."/>
            <person name="Grigoriev I."/>
            <person name="Hellsten U."/>
            <person name="Putnam N."/>
            <person name="Ralph S."/>
            <person name="Rombauts S."/>
            <person name="Salamov A."/>
            <person name="Schein J."/>
            <person name="Sterck L."/>
            <person name="Aerts A."/>
            <person name="Bhalerao R.R."/>
            <person name="Bhalerao R.P."/>
            <person name="Blaudez D."/>
            <person name="Boerjan W."/>
            <person name="Brun A."/>
            <person name="Brunner A."/>
            <person name="Busov V."/>
            <person name="Campbell M."/>
            <person name="Carlson J."/>
            <person name="Chalot M."/>
            <person name="Chapman J."/>
            <person name="Chen G.L."/>
            <person name="Cooper D."/>
            <person name="Coutinho P.M."/>
            <person name="Couturier J."/>
            <person name="Covert S."/>
            <person name="Cronk Q."/>
            <person name="Cunningham R."/>
            <person name="Davis J."/>
            <person name="Degroeve S."/>
            <person name="Dejardin A."/>
            <person name="Depamphilis C."/>
            <person name="Detter J."/>
            <person name="Dirks B."/>
            <person name="Dubchak I."/>
            <person name="Duplessis S."/>
            <person name="Ehlting J."/>
            <person name="Ellis B."/>
            <person name="Gendler K."/>
            <person name="Goodstein D."/>
            <person name="Gribskov M."/>
            <person name="Grimwood J."/>
            <person name="Groover A."/>
            <person name="Gunter L."/>
            <person name="Hamberger B."/>
            <person name="Heinze B."/>
            <person name="Helariutta Y."/>
            <person name="Henrissat B."/>
            <person name="Holligan D."/>
            <person name="Holt R."/>
            <person name="Huang W."/>
            <person name="Islam-Faridi N."/>
            <person name="Jones S."/>
            <person name="Jones-Rhoades M."/>
            <person name="Jorgensen R."/>
            <person name="Joshi C."/>
            <person name="Kangasjarvi J."/>
            <person name="Karlsson J."/>
            <person name="Kelleher C."/>
            <person name="Kirkpatrick R."/>
            <person name="Kirst M."/>
            <person name="Kohler A."/>
            <person name="Kalluri U."/>
            <person name="Larimer F."/>
            <person name="Leebens-Mack J."/>
            <person name="Leple J.C."/>
            <person name="Locascio P."/>
            <person name="Lou Y."/>
            <person name="Lucas S."/>
            <person name="Martin F."/>
            <person name="Montanini B."/>
            <person name="Napoli C."/>
            <person name="Nelson D.R."/>
            <person name="Nelson C."/>
            <person name="Nieminen K."/>
            <person name="Nilsson O."/>
            <person name="Pereda V."/>
            <person name="Peter G."/>
            <person name="Philippe R."/>
            <person name="Pilate G."/>
            <person name="Poliakov A."/>
            <person name="Razumovskaya J."/>
            <person name="Richardson P."/>
            <person name="Rinaldi C."/>
            <person name="Ritland K."/>
            <person name="Rouze P."/>
            <person name="Ryaboy D."/>
            <person name="Schmutz J."/>
            <person name="Schrader J."/>
            <person name="Segerman B."/>
            <person name="Shin H."/>
            <person name="Siddiqui A."/>
            <person name="Sterky F."/>
            <person name="Terry A."/>
            <person name="Tsai C.J."/>
            <person name="Uberbacher E."/>
            <person name="Unneberg P."/>
            <person name="Vahala J."/>
            <person name="Wall K."/>
            <person name="Wessler S."/>
            <person name="Yang G."/>
            <person name="Yin T."/>
            <person name="Douglas C."/>
            <person name="Marra M."/>
            <person name="Sandberg G."/>
            <person name="Van de Peer Y."/>
            <person name="Rokhsar D."/>
        </authorList>
    </citation>
    <scope>NUCLEOTIDE SEQUENCE [LARGE SCALE GENOMIC DNA]</scope>
    <source>
        <strain evidence="2">cv. Nisqually</strain>
    </source>
</reference>